<protein>
    <recommendedName>
        <fullName evidence="6">CCHC-type domain-containing protein</fullName>
    </recommendedName>
</protein>
<name>A0AAD8WLL6_LOLMU</name>
<feature type="compositionally biased region" description="Basic and acidic residues" evidence="1">
    <location>
        <begin position="320"/>
        <end position="332"/>
    </location>
</feature>
<keyword evidence="5" id="KW-1185">Reference proteome</keyword>
<dbReference type="Pfam" id="PF14392">
    <property type="entry name" value="zf-CCHC_4"/>
    <property type="match status" value="1"/>
</dbReference>
<feature type="compositionally biased region" description="Basic and acidic residues" evidence="1">
    <location>
        <begin position="366"/>
        <end position="377"/>
    </location>
</feature>
<evidence type="ECO:0000259" key="3">
    <source>
        <dbReference type="Pfam" id="PF14392"/>
    </source>
</evidence>
<feature type="domain" description="DUF4283" evidence="2">
    <location>
        <begin position="53"/>
        <end position="132"/>
    </location>
</feature>
<dbReference type="InterPro" id="IPR025558">
    <property type="entry name" value="DUF4283"/>
</dbReference>
<accession>A0AAD8WLL6</accession>
<comment type="caution">
    <text evidence="4">The sequence shown here is derived from an EMBL/GenBank/DDBJ whole genome shotgun (WGS) entry which is preliminary data.</text>
</comment>
<feature type="compositionally biased region" description="Gly residues" evidence="1">
    <location>
        <begin position="274"/>
        <end position="285"/>
    </location>
</feature>
<dbReference type="AlphaFoldDB" id="A0AAD8WLL6"/>
<evidence type="ECO:0000256" key="1">
    <source>
        <dbReference type="SAM" id="MobiDB-lite"/>
    </source>
</evidence>
<gene>
    <name evidence="4" type="ORF">QYE76_055201</name>
</gene>
<sequence length="397" mass="44628">MADLAGTTSSPVTAGKGLDLDDMLAHLELREDELDDVVIPVEAVKEFQKDARWLAIGKVHTSRSFSSEALFGKMKAIWNLSRDPICREAGENLFIFQMHCLGDWKKVVHQGPWTFRGWAVLIEDYDGKEDPEKMSFNGLHIWAQIHGIPELYRKMEVIDDLARRIGRTKEVQMAPKLFFEGNYVRLRVMIDVSKPLMRFVSLMVEGEGRKRLAVKYEKIPFFCKRCGLLGHDHEECGDGAWEPKDLQYGEWMLAVRRSNSQVEPRRFAAREPGRGGFTNRGGGIPGAKKRSSQEAALEDGDDLRDTASSPGKVAPMDEDNIARERSAAKKQLDMNAAGTERVDTSGLGTTSEKEEVPPPPPPEYVNPRDRSKQRKTDQTVNDLATSAASLEEDRRAQ</sequence>
<dbReference type="InterPro" id="IPR040256">
    <property type="entry name" value="At4g02000-like"/>
</dbReference>
<feature type="domain" description="Zinc knuckle CX2CX4HX4C" evidence="3">
    <location>
        <begin position="190"/>
        <end position="236"/>
    </location>
</feature>
<proteinExistence type="predicted"/>
<evidence type="ECO:0000313" key="5">
    <source>
        <dbReference type="Proteomes" id="UP001231189"/>
    </source>
</evidence>
<evidence type="ECO:0000313" key="4">
    <source>
        <dbReference type="EMBL" id="KAK1667042.1"/>
    </source>
</evidence>
<dbReference type="PANTHER" id="PTHR31286">
    <property type="entry name" value="GLYCINE-RICH CELL WALL STRUCTURAL PROTEIN 1.8-LIKE"/>
    <property type="match status" value="1"/>
</dbReference>
<feature type="region of interest" description="Disordered" evidence="1">
    <location>
        <begin position="262"/>
        <end position="397"/>
    </location>
</feature>
<feature type="compositionally biased region" description="Polar residues" evidence="1">
    <location>
        <begin position="378"/>
        <end position="388"/>
    </location>
</feature>
<dbReference type="Proteomes" id="UP001231189">
    <property type="component" value="Unassembled WGS sequence"/>
</dbReference>
<dbReference type="PANTHER" id="PTHR31286:SF167">
    <property type="entry name" value="OS09G0268800 PROTEIN"/>
    <property type="match status" value="1"/>
</dbReference>
<reference evidence="4" key="1">
    <citation type="submission" date="2023-07" db="EMBL/GenBank/DDBJ databases">
        <title>A chromosome-level genome assembly of Lolium multiflorum.</title>
        <authorList>
            <person name="Chen Y."/>
            <person name="Copetti D."/>
            <person name="Kolliker R."/>
            <person name="Studer B."/>
        </authorList>
    </citation>
    <scope>NUCLEOTIDE SEQUENCE</scope>
    <source>
        <strain evidence="4">02402/16</strain>
        <tissue evidence="4">Leaf</tissue>
    </source>
</reference>
<feature type="compositionally biased region" description="Basic and acidic residues" evidence="1">
    <location>
        <begin position="263"/>
        <end position="273"/>
    </location>
</feature>
<organism evidence="4 5">
    <name type="scientific">Lolium multiflorum</name>
    <name type="common">Italian ryegrass</name>
    <name type="synonym">Lolium perenne subsp. multiflorum</name>
    <dbReference type="NCBI Taxonomy" id="4521"/>
    <lineage>
        <taxon>Eukaryota</taxon>
        <taxon>Viridiplantae</taxon>
        <taxon>Streptophyta</taxon>
        <taxon>Embryophyta</taxon>
        <taxon>Tracheophyta</taxon>
        <taxon>Spermatophyta</taxon>
        <taxon>Magnoliopsida</taxon>
        <taxon>Liliopsida</taxon>
        <taxon>Poales</taxon>
        <taxon>Poaceae</taxon>
        <taxon>BOP clade</taxon>
        <taxon>Pooideae</taxon>
        <taxon>Poodae</taxon>
        <taxon>Poeae</taxon>
        <taxon>Poeae Chloroplast Group 2 (Poeae type)</taxon>
        <taxon>Loliodinae</taxon>
        <taxon>Loliinae</taxon>
        <taxon>Lolium</taxon>
    </lineage>
</organism>
<evidence type="ECO:0000259" key="2">
    <source>
        <dbReference type="Pfam" id="PF14111"/>
    </source>
</evidence>
<dbReference type="Pfam" id="PF14111">
    <property type="entry name" value="DUF4283"/>
    <property type="match status" value="1"/>
</dbReference>
<dbReference type="EMBL" id="JAUUTY010000003">
    <property type="protein sequence ID" value="KAK1667042.1"/>
    <property type="molecule type" value="Genomic_DNA"/>
</dbReference>
<dbReference type="InterPro" id="IPR025836">
    <property type="entry name" value="Zn_knuckle_CX2CX4HX4C"/>
</dbReference>
<evidence type="ECO:0008006" key="6">
    <source>
        <dbReference type="Google" id="ProtNLM"/>
    </source>
</evidence>